<dbReference type="InterPro" id="IPR029058">
    <property type="entry name" value="AB_hydrolase_fold"/>
</dbReference>
<dbReference type="Pfam" id="PF00135">
    <property type="entry name" value="COesterase"/>
    <property type="match status" value="1"/>
</dbReference>
<evidence type="ECO:0000256" key="1">
    <source>
        <dbReference type="ARBA" id="ARBA00005964"/>
    </source>
</evidence>
<dbReference type="InterPro" id="IPR019826">
    <property type="entry name" value="Carboxylesterase_B_AS"/>
</dbReference>
<comment type="similarity">
    <text evidence="1 6">Belongs to the type-B carboxylesterase/lipase family.</text>
</comment>
<dbReference type="RefSeq" id="XP_017783231.1">
    <property type="nucleotide sequence ID" value="XM_017927742.1"/>
</dbReference>
<gene>
    <name evidence="9" type="primary">LOC108567338</name>
</gene>
<accession>A0ABM1N8T1</accession>
<dbReference type="PANTHER" id="PTHR11559">
    <property type="entry name" value="CARBOXYLESTERASE"/>
    <property type="match status" value="1"/>
</dbReference>
<keyword evidence="2" id="KW-0719">Serine esterase</keyword>
<evidence type="ECO:0000256" key="5">
    <source>
        <dbReference type="ARBA" id="ARBA00023180"/>
    </source>
</evidence>
<sequence>MNNEAELQRRGFFYNIYDTMKQYKFYILPLVFLLLKSYHEVNAKCSYSKPIVQTEYGQLLGTYNASRSNRPFYSFRGIPYAMPPIGELRFKEPKPNQPWDGLYDATKDGNICKQKNYLFSTNPPIEGSEDCLYLNVYTPKEICNLTPKTKLFPVMVFIHYGGYFSGSSHSSLIGPEFFMDKDVVLVTFNYRLGIFGFYSSLDDEAPGNWGFKDQVAALRWVQKNIASFGGDPKSVTIFGQSAGAASVHHHILSPSSQGLFHRGISESGSALSIWARPANDFAAIIFRASAQVAQCDHTADSKTIIECMRNVDADSMVQIADTFRYFSIEPVTVYTIVNENKTERNPEPFIVEDPLLIITKGNFAKVPWIVGVNSDEGILRTSPLLRQSDTYMQLKQNFDTLCQKILLLDVSLTNGTTEELWQQYKKYYMNGKDIDINDPKTVQGFTNLYSDRSFIHGSYQSALIHSYLGHSPIWFYNFDYKGSLSYGDVFAATKENINFDWGTSHCDELIYLFNSPALFPKLNAKDRMMSKTLIKIWTDFASHSEPTPIANVSKFERQGWESIPNITGTFPIENHFLHYLNIKGSKSSLTHKTMQLEMRNDFLNNRMAFLNSLSLKENIPGFN</sequence>
<feature type="domain" description="Carboxylesterase type B" evidence="7">
    <location>
        <begin position="49"/>
        <end position="563"/>
    </location>
</feature>
<dbReference type="Gene3D" id="3.40.50.1820">
    <property type="entry name" value="alpha/beta hydrolase"/>
    <property type="match status" value="1"/>
</dbReference>
<dbReference type="InterPro" id="IPR002018">
    <property type="entry name" value="CarbesteraseB"/>
</dbReference>
<dbReference type="PROSITE" id="PS00122">
    <property type="entry name" value="CARBOXYLESTERASE_B_1"/>
    <property type="match status" value="1"/>
</dbReference>
<keyword evidence="5" id="KW-0325">Glycoprotein</keyword>
<dbReference type="SUPFAM" id="SSF53474">
    <property type="entry name" value="alpha/beta-Hydrolases"/>
    <property type="match status" value="1"/>
</dbReference>
<dbReference type="EC" id="3.1.1.-" evidence="6"/>
<reference evidence="9" key="1">
    <citation type="submission" date="2025-08" db="UniProtKB">
        <authorList>
            <consortium name="RefSeq"/>
        </authorList>
    </citation>
    <scope>IDENTIFICATION</scope>
    <source>
        <tissue evidence="9">Whole Larva</tissue>
    </source>
</reference>
<evidence type="ECO:0000256" key="3">
    <source>
        <dbReference type="ARBA" id="ARBA00022801"/>
    </source>
</evidence>
<organism evidence="8 9">
    <name type="scientific">Nicrophorus vespilloides</name>
    <name type="common">Boreal carrion beetle</name>
    <dbReference type="NCBI Taxonomy" id="110193"/>
    <lineage>
        <taxon>Eukaryota</taxon>
        <taxon>Metazoa</taxon>
        <taxon>Ecdysozoa</taxon>
        <taxon>Arthropoda</taxon>
        <taxon>Hexapoda</taxon>
        <taxon>Insecta</taxon>
        <taxon>Pterygota</taxon>
        <taxon>Neoptera</taxon>
        <taxon>Endopterygota</taxon>
        <taxon>Coleoptera</taxon>
        <taxon>Polyphaga</taxon>
        <taxon>Staphyliniformia</taxon>
        <taxon>Silphidae</taxon>
        <taxon>Nicrophorinae</taxon>
        <taxon>Nicrophorus</taxon>
    </lineage>
</organism>
<evidence type="ECO:0000256" key="2">
    <source>
        <dbReference type="ARBA" id="ARBA00022487"/>
    </source>
</evidence>
<name>A0ABM1N8T1_NICVS</name>
<evidence type="ECO:0000313" key="8">
    <source>
        <dbReference type="Proteomes" id="UP000695000"/>
    </source>
</evidence>
<dbReference type="InterPro" id="IPR019819">
    <property type="entry name" value="Carboxylesterase_B_CS"/>
</dbReference>
<dbReference type="PROSITE" id="PS00941">
    <property type="entry name" value="CARBOXYLESTERASE_B_2"/>
    <property type="match status" value="1"/>
</dbReference>
<keyword evidence="3 6" id="KW-0378">Hydrolase</keyword>
<proteinExistence type="inferred from homology"/>
<evidence type="ECO:0000259" key="7">
    <source>
        <dbReference type="Pfam" id="PF00135"/>
    </source>
</evidence>
<dbReference type="InterPro" id="IPR050309">
    <property type="entry name" value="Type-B_Carboxylest/Lipase"/>
</dbReference>
<keyword evidence="4" id="KW-1015">Disulfide bond</keyword>
<evidence type="ECO:0000256" key="6">
    <source>
        <dbReference type="RuleBase" id="RU361235"/>
    </source>
</evidence>
<protein>
    <recommendedName>
        <fullName evidence="6">Carboxylic ester hydrolase</fullName>
        <ecNumber evidence="6">3.1.1.-</ecNumber>
    </recommendedName>
</protein>
<dbReference type="GeneID" id="108567338"/>
<evidence type="ECO:0000256" key="4">
    <source>
        <dbReference type="ARBA" id="ARBA00023157"/>
    </source>
</evidence>
<keyword evidence="8" id="KW-1185">Reference proteome</keyword>
<evidence type="ECO:0000313" key="9">
    <source>
        <dbReference type="RefSeq" id="XP_017783231.1"/>
    </source>
</evidence>
<dbReference type="Proteomes" id="UP000695000">
    <property type="component" value="Unplaced"/>
</dbReference>